<gene>
    <name evidence="1" type="ORF">AOZ06_16480</name>
</gene>
<evidence type="ECO:0000313" key="1">
    <source>
        <dbReference type="EMBL" id="ALG08292.1"/>
    </source>
</evidence>
<proteinExistence type="predicted"/>
<dbReference type="Proteomes" id="UP000063699">
    <property type="component" value="Chromosome"/>
</dbReference>
<dbReference type="KEGG" id="kphy:AOZ06_16480"/>
<accession>A0A0N9HXQ5</accession>
<dbReference type="AlphaFoldDB" id="A0A0N9HXQ5"/>
<dbReference type="EMBL" id="CP012752">
    <property type="protein sequence ID" value="ALG08292.1"/>
    <property type="molecule type" value="Genomic_DNA"/>
</dbReference>
<name>A0A0N9HXQ5_9PSEU</name>
<evidence type="ECO:0000313" key="2">
    <source>
        <dbReference type="Proteomes" id="UP000063699"/>
    </source>
</evidence>
<dbReference type="STRING" id="860235.AOZ06_16480"/>
<organism evidence="1 2">
    <name type="scientific">Kibdelosporangium phytohabitans</name>
    <dbReference type="NCBI Taxonomy" id="860235"/>
    <lineage>
        <taxon>Bacteria</taxon>
        <taxon>Bacillati</taxon>
        <taxon>Actinomycetota</taxon>
        <taxon>Actinomycetes</taxon>
        <taxon>Pseudonocardiales</taxon>
        <taxon>Pseudonocardiaceae</taxon>
        <taxon>Kibdelosporangium</taxon>
    </lineage>
</organism>
<keyword evidence="2" id="KW-1185">Reference proteome</keyword>
<protein>
    <submittedName>
        <fullName evidence="1">Uncharacterized protein</fullName>
    </submittedName>
</protein>
<reference evidence="1 2" key="1">
    <citation type="submission" date="2015-07" db="EMBL/GenBank/DDBJ databases">
        <title>Genome sequencing of Kibdelosporangium phytohabitans.</title>
        <authorList>
            <person name="Qin S."/>
            <person name="Xing K."/>
        </authorList>
    </citation>
    <scope>NUCLEOTIDE SEQUENCE [LARGE SCALE GENOMIC DNA]</scope>
    <source>
        <strain evidence="1 2">KLBMP1111</strain>
    </source>
</reference>
<sequence length="72" mass="7555">MVTGPLDGPDQLAWRKLVNTKVFRQSGAQDTGGEHGPRGIIGESAELLGFARVRLGAVAERADPPEQGGGCR</sequence>